<dbReference type="HAMAP" id="MF_02065">
    <property type="entry name" value="MltG"/>
    <property type="match status" value="1"/>
</dbReference>
<feature type="region of interest" description="Disordered" evidence="8">
    <location>
        <begin position="120"/>
        <end position="144"/>
    </location>
</feature>
<keyword evidence="4 7" id="KW-0472">Membrane</keyword>
<dbReference type="InterPro" id="IPR003770">
    <property type="entry name" value="MLTG-like"/>
</dbReference>
<keyword evidence="10" id="KW-1185">Reference proteome</keyword>
<feature type="transmembrane region" description="Helical" evidence="7">
    <location>
        <begin position="150"/>
        <end position="171"/>
    </location>
</feature>
<evidence type="ECO:0000256" key="7">
    <source>
        <dbReference type="HAMAP-Rule" id="MF_02065"/>
    </source>
</evidence>
<dbReference type="EC" id="4.2.2.29" evidence="7"/>
<feature type="site" description="Important for catalytic activity" evidence="7">
    <location>
        <position position="403"/>
    </location>
</feature>
<dbReference type="GO" id="GO:0009252">
    <property type="term" value="P:peptidoglycan biosynthetic process"/>
    <property type="evidence" value="ECO:0007669"/>
    <property type="project" value="UniProtKB-UniRule"/>
</dbReference>
<keyword evidence="5 7" id="KW-0456">Lyase</keyword>
<dbReference type="EMBL" id="FNDN01000007">
    <property type="protein sequence ID" value="SDI42839.1"/>
    <property type="molecule type" value="Genomic_DNA"/>
</dbReference>
<feature type="compositionally biased region" description="Basic and acidic residues" evidence="8">
    <location>
        <begin position="97"/>
        <end position="108"/>
    </location>
</feature>
<dbReference type="GO" id="GO:0005886">
    <property type="term" value="C:plasma membrane"/>
    <property type="evidence" value="ECO:0007669"/>
    <property type="project" value="UniProtKB-SubCell"/>
</dbReference>
<feature type="compositionally biased region" description="Low complexity" evidence="8">
    <location>
        <begin position="50"/>
        <end position="64"/>
    </location>
</feature>
<evidence type="ECO:0000256" key="8">
    <source>
        <dbReference type="SAM" id="MobiDB-lite"/>
    </source>
</evidence>
<comment type="similarity">
    <text evidence="7">Belongs to the transglycosylase MltG family.</text>
</comment>
<evidence type="ECO:0000256" key="6">
    <source>
        <dbReference type="ARBA" id="ARBA00023316"/>
    </source>
</evidence>
<evidence type="ECO:0000313" key="10">
    <source>
        <dbReference type="Proteomes" id="UP000183263"/>
    </source>
</evidence>
<keyword evidence="3 7" id="KW-1133">Transmembrane helix</keyword>
<gene>
    <name evidence="7" type="primary">mltG</name>
    <name evidence="9" type="ORF">SAMN05444695_107144</name>
</gene>
<keyword evidence="6 7" id="KW-0961">Cell wall biogenesis/degradation</keyword>
<evidence type="ECO:0000313" key="9">
    <source>
        <dbReference type="EMBL" id="SDI42839.1"/>
    </source>
</evidence>
<comment type="subcellular location">
    <subcellularLocation>
        <location evidence="7">Cell membrane</location>
        <topology evidence="7">Single-pass membrane protein</topology>
    </subcellularLocation>
</comment>
<reference evidence="9 10" key="1">
    <citation type="submission" date="2016-10" db="EMBL/GenBank/DDBJ databases">
        <authorList>
            <person name="de Groot N.N."/>
        </authorList>
    </citation>
    <scope>NUCLEOTIDE SEQUENCE [LARGE SCALE GENOMIC DNA]</scope>
    <source>
        <strain evidence="9 10">DSM 44892</strain>
    </source>
</reference>
<evidence type="ECO:0000256" key="5">
    <source>
        <dbReference type="ARBA" id="ARBA00023239"/>
    </source>
</evidence>
<keyword evidence="1 7" id="KW-1003">Cell membrane</keyword>
<dbReference type="PANTHER" id="PTHR30518:SF2">
    <property type="entry name" value="ENDOLYTIC MUREIN TRANSGLYCOSYLASE"/>
    <property type="match status" value="1"/>
</dbReference>
<dbReference type="Pfam" id="PF02618">
    <property type="entry name" value="YceG"/>
    <property type="match status" value="1"/>
</dbReference>
<protein>
    <recommendedName>
        <fullName evidence="7">Endolytic murein transglycosylase</fullName>
        <ecNumber evidence="7">4.2.2.29</ecNumber>
    </recommendedName>
    <alternativeName>
        <fullName evidence="7">Peptidoglycan lytic transglycosylase</fullName>
    </alternativeName>
    <alternativeName>
        <fullName evidence="7">Peptidoglycan polymerization terminase</fullName>
    </alternativeName>
</protein>
<keyword evidence="2 7" id="KW-0812">Transmembrane</keyword>
<sequence length="524" mass="55998">MSDQWRPVGENAHYGRRAPGPGDRYVPEEGPESADTGYSDPGYAEPAYQDSGYSGYSDSGYSDAGYADAGYADAEYEDREYRDGYGESADYADPPEYADRPPYTDRPRYDDETQVIRAIPAEVGVASHGSRAQARRRRQASDRRRRRGKWVGSLAAVMVLVVLGGLLFVGGKVFFGADDPPADYAGPGGEPVVVEVSPGDTAEQIARSMADKDVVASSNAFYRAALLDEGMNTVQPGFYSIPSRIPAAQAVSALVAPGARVGHMVISEGRQLHDSRDVQTEAVKKGIYTLIAEASCIGAEGAQQCIEYDELNTAGAGDLADLGVPDWAADAVANVPDRDRQLEGLIAAGSWDFDPTADPTAILRKLVTESAAAYEETGIRTAGGHVGMTPYEVLISASLVEREAKPDDFAKVARVIVNRLAIGQPLQFDSTVNYSLDTTELATTDADRAEVTPWNTYASPGLPATPIASPSIAALQAAEAPEQGDWTYFVTIDQAGTTLFSNSYDEHLSNTRHALQSGILDSGR</sequence>
<name>A0A1G8KHE7_9NOCA</name>
<dbReference type="RefSeq" id="WP_254777835.1">
    <property type="nucleotide sequence ID" value="NZ_CP048814.1"/>
</dbReference>
<dbReference type="GO" id="GO:0071555">
    <property type="term" value="P:cell wall organization"/>
    <property type="evidence" value="ECO:0007669"/>
    <property type="project" value="UniProtKB-KW"/>
</dbReference>
<dbReference type="GO" id="GO:0008932">
    <property type="term" value="F:lytic endotransglycosylase activity"/>
    <property type="evidence" value="ECO:0007669"/>
    <property type="project" value="UniProtKB-UniRule"/>
</dbReference>
<evidence type="ECO:0000256" key="1">
    <source>
        <dbReference type="ARBA" id="ARBA00022475"/>
    </source>
</evidence>
<dbReference type="Gene3D" id="3.30.1490.480">
    <property type="entry name" value="Endolytic murein transglycosylase"/>
    <property type="match status" value="1"/>
</dbReference>
<dbReference type="Proteomes" id="UP000183263">
    <property type="component" value="Unassembled WGS sequence"/>
</dbReference>
<organism evidence="9 10">
    <name type="scientific">Rhodococcus triatomae</name>
    <dbReference type="NCBI Taxonomy" id="300028"/>
    <lineage>
        <taxon>Bacteria</taxon>
        <taxon>Bacillati</taxon>
        <taxon>Actinomycetota</taxon>
        <taxon>Actinomycetes</taxon>
        <taxon>Mycobacteriales</taxon>
        <taxon>Nocardiaceae</taxon>
        <taxon>Rhodococcus</taxon>
    </lineage>
</organism>
<dbReference type="PANTHER" id="PTHR30518">
    <property type="entry name" value="ENDOLYTIC MUREIN TRANSGLYCOSYLASE"/>
    <property type="match status" value="1"/>
</dbReference>
<proteinExistence type="inferred from homology"/>
<evidence type="ECO:0000256" key="3">
    <source>
        <dbReference type="ARBA" id="ARBA00022989"/>
    </source>
</evidence>
<comment type="function">
    <text evidence="7">Functions as a peptidoglycan terminase that cleaves nascent peptidoglycan strands endolytically to terminate their elongation.</text>
</comment>
<accession>A0A1G8KHE7</accession>
<dbReference type="AlphaFoldDB" id="A0A1G8KHE7"/>
<comment type="catalytic activity">
    <reaction evidence="7">
        <text>a peptidoglycan chain = a peptidoglycan chain with N-acetyl-1,6-anhydromuramyl-[peptide] at the reducing end + a peptidoglycan chain with N-acetylglucosamine at the non-reducing end.</text>
        <dbReference type="EC" id="4.2.2.29"/>
    </reaction>
</comment>
<feature type="region of interest" description="Disordered" evidence="8">
    <location>
        <begin position="85"/>
        <end position="108"/>
    </location>
</feature>
<feature type="region of interest" description="Disordered" evidence="8">
    <location>
        <begin position="1"/>
        <end position="64"/>
    </location>
</feature>
<feature type="compositionally biased region" description="Basic residues" evidence="8">
    <location>
        <begin position="133"/>
        <end position="144"/>
    </location>
</feature>
<evidence type="ECO:0000256" key="2">
    <source>
        <dbReference type="ARBA" id="ARBA00022692"/>
    </source>
</evidence>
<evidence type="ECO:0000256" key="4">
    <source>
        <dbReference type="ARBA" id="ARBA00023136"/>
    </source>
</evidence>